<feature type="compositionally biased region" description="Basic and acidic residues" evidence="3">
    <location>
        <begin position="310"/>
        <end position="348"/>
    </location>
</feature>
<feature type="compositionally biased region" description="Basic and acidic residues" evidence="3">
    <location>
        <begin position="292"/>
        <end position="303"/>
    </location>
</feature>
<dbReference type="OrthoDB" id="446635at2759"/>
<evidence type="ECO:0000256" key="2">
    <source>
        <dbReference type="ARBA" id="ARBA00023054"/>
    </source>
</evidence>
<proteinExistence type="inferred from homology"/>
<sequence length="402" mass="46294">MAGKKYGLILPKAKAALSAPKVGNVFGNDDDSDAEDGSQSVKKALRGENEKNKIKTKHHIQLQKALQVDPTIFQYDEVYDEIEKAKEEEKAHYKVDNKPKYIQNLLKSAELRKKEQELRKDRIIQKEIEAEDNMFPDKERFVTSSYKAKLEESKKFQEDLDYKDKLEAIADVSKQKDMTGFYRHLYRQTVVRNEADLGILPKIKEDSKKQLNKTKLQFDIDKDDPIPSDSNSEDDSDYNDKNSKVNVKKSTTLQLKQKRQYRKRGASKSESEDDNETDNTKAVNESNETDSSEIHNKKPKLNDDSISNANEDKQTESDSKQSEEKPKDSSKNKENEKSETISNKLKDNPEIIVEKPKIIEKKIKIDIWKKRCVGPAFEAACQRYFARKAERLANKFPAMTSS</sequence>
<dbReference type="InterPro" id="IPR042816">
    <property type="entry name" value="Nsrp1"/>
</dbReference>
<dbReference type="AlphaFoldDB" id="A0A6H5HZ30"/>
<evidence type="ECO:0000259" key="4">
    <source>
        <dbReference type="Pfam" id="PF09745"/>
    </source>
</evidence>
<keyword evidence="6" id="KW-1185">Reference proteome</keyword>
<dbReference type="Proteomes" id="UP000479190">
    <property type="component" value="Unassembled WGS sequence"/>
</dbReference>
<dbReference type="InterPro" id="IPR018612">
    <property type="entry name" value="NSRP1_N"/>
</dbReference>
<evidence type="ECO:0000313" key="6">
    <source>
        <dbReference type="Proteomes" id="UP000479190"/>
    </source>
</evidence>
<evidence type="ECO:0000313" key="5">
    <source>
        <dbReference type="EMBL" id="CAB0031074.1"/>
    </source>
</evidence>
<name>A0A6H5HZ30_9HYME</name>
<comment type="similarity">
    <text evidence="1">Belongs to the NSRP1 family.</text>
</comment>
<feature type="region of interest" description="Disordered" evidence="3">
    <location>
        <begin position="215"/>
        <end position="348"/>
    </location>
</feature>
<dbReference type="GO" id="GO:0000381">
    <property type="term" value="P:regulation of alternative mRNA splicing, via spliceosome"/>
    <property type="evidence" value="ECO:0007669"/>
    <property type="project" value="InterPro"/>
</dbReference>
<evidence type="ECO:0000256" key="3">
    <source>
        <dbReference type="SAM" id="MobiDB-lite"/>
    </source>
</evidence>
<dbReference type="EMBL" id="CADCXV010000613">
    <property type="protein sequence ID" value="CAB0031074.1"/>
    <property type="molecule type" value="Genomic_DNA"/>
</dbReference>
<feature type="compositionally biased region" description="Basic and acidic residues" evidence="3">
    <location>
        <begin position="216"/>
        <end position="225"/>
    </location>
</feature>
<gene>
    <name evidence="5" type="ORF">TBRA_LOCUS3055</name>
</gene>
<reference evidence="5 6" key="1">
    <citation type="submission" date="2020-02" db="EMBL/GenBank/DDBJ databases">
        <authorList>
            <person name="Ferguson B K."/>
        </authorList>
    </citation>
    <scope>NUCLEOTIDE SEQUENCE [LARGE SCALE GENOMIC DNA]</scope>
</reference>
<dbReference type="Pfam" id="PF09745">
    <property type="entry name" value="NSRP1_N"/>
    <property type="match status" value="1"/>
</dbReference>
<protein>
    <recommendedName>
        <fullName evidence="4">Nuclear speckle splicing regulatory protein 1 N-terminal domain-containing protein</fullName>
    </recommendedName>
</protein>
<feature type="region of interest" description="Disordered" evidence="3">
    <location>
        <begin position="21"/>
        <end position="52"/>
    </location>
</feature>
<dbReference type="PANTHER" id="PTHR31938">
    <property type="entry name" value="NUCLEAR SPECKLE SPLICING REGULATORY PROTEIN 1"/>
    <property type="match status" value="1"/>
</dbReference>
<dbReference type="PANTHER" id="PTHR31938:SF4">
    <property type="entry name" value="NUCLEAR SPECKLE SPLICING REGULATORY PROTEIN 1"/>
    <property type="match status" value="1"/>
</dbReference>
<accession>A0A6H5HZ30</accession>
<feature type="domain" description="Nuclear speckle splicing regulatory protein 1 N-terminal" evidence="4">
    <location>
        <begin position="61"/>
        <end position="175"/>
    </location>
</feature>
<evidence type="ECO:0000256" key="1">
    <source>
        <dbReference type="ARBA" id="ARBA00010126"/>
    </source>
</evidence>
<organism evidence="5 6">
    <name type="scientific">Trichogramma brassicae</name>
    <dbReference type="NCBI Taxonomy" id="86971"/>
    <lineage>
        <taxon>Eukaryota</taxon>
        <taxon>Metazoa</taxon>
        <taxon>Ecdysozoa</taxon>
        <taxon>Arthropoda</taxon>
        <taxon>Hexapoda</taxon>
        <taxon>Insecta</taxon>
        <taxon>Pterygota</taxon>
        <taxon>Neoptera</taxon>
        <taxon>Endopterygota</taxon>
        <taxon>Hymenoptera</taxon>
        <taxon>Apocrita</taxon>
        <taxon>Proctotrupomorpha</taxon>
        <taxon>Chalcidoidea</taxon>
        <taxon>Trichogrammatidae</taxon>
        <taxon>Trichogramma</taxon>
    </lineage>
</organism>
<feature type="compositionally biased region" description="Basic residues" evidence="3">
    <location>
        <begin position="256"/>
        <end position="266"/>
    </location>
</feature>
<keyword evidence="2" id="KW-0175">Coiled coil</keyword>